<dbReference type="Pfam" id="PF00468">
    <property type="entry name" value="Ribosomal_L34"/>
    <property type="match status" value="1"/>
</dbReference>
<evidence type="ECO:0000256" key="4">
    <source>
        <dbReference type="SAM" id="MobiDB-lite"/>
    </source>
</evidence>
<dbReference type="GO" id="GO:1990904">
    <property type="term" value="C:ribonucleoprotein complex"/>
    <property type="evidence" value="ECO:0007669"/>
    <property type="project" value="UniProtKB-KW"/>
</dbReference>
<protein>
    <recommendedName>
        <fullName evidence="6">50S ribosomal protein L34, chloroplastic</fullName>
    </recommendedName>
</protein>
<dbReference type="EMBL" id="HBFA01030554">
    <property type="protein sequence ID" value="CAD8681285.1"/>
    <property type="molecule type" value="Transcribed_RNA"/>
</dbReference>
<dbReference type="InterPro" id="IPR000271">
    <property type="entry name" value="Ribosomal_bL34"/>
</dbReference>
<dbReference type="HAMAP" id="MF_00391">
    <property type="entry name" value="Ribosomal_bL34"/>
    <property type="match status" value="1"/>
</dbReference>
<evidence type="ECO:0000256" key="1">
    <source>
        <dbReference type="ARBA" id="ARBA00010111"/>
    </source>
</evidence>
<accession>A0A7S0WSD6</accession>
<feature type="region of interest" description="Disordered" evidence="4">
    <location>
        <begin position="88"/>
        <end position="112"/>
    </location>
</feature>
<reference evidence="5" key="1">
    <citation type="submission" date="2021-01" db="EMBL/GenBank/DDBJ databases">
        <authorList>
            <person name="Corre E."/>
            <person name="Pelletier E."/>
            <person name="Niang G."/>
            <person name="Scheremetjew M."/>
            <person name="Finn R."/>
            <person name="Kale V."/>
            <person name="Holt S."/>
            <person name="Cochrane G."/>
            <person name="Meng A."/>
            <person name="Brown T."/>
            <person name="Cohen L."/>
        </authorList>
    </citation>
    <scope>NUCLEOTIDE SEQUENCE</scope>
    <source>
        <strain evidence="5">CCMP722</strain>
    </source>
</reference>
<evidence type="ECO:0000256" key="2">
    <source>
        <dbReference type="ARBA" id="ARBA00022980"/>
    </source>
</evidence>
<evidence type="ECO:0000256" key="3">
    <source>
        <dbReference type="ARBA" id="ARBA00023274"/>
    </source>
</evidence>
<proteinExistence type="inferred from homology"/>
<dbReference type="GO" id="GO:0006412">
    <property type="term" value="P:translation"/>
    <property type="evidence" value="ECO:0007669"/>
    <property type="project" value="InterPro"/>
</dbReference>
<dbReference type="Gene3D" id="1.10.287.3980">
    <property type="match status" value="1"/>
</dbReference>
<dbReference type="GO" id="GO:0003735">
    <property type="term" value="F:structural constituent of ribosome"/>
    <property type="evidence" value="ECO:0007669"/>
    <property type="project" value="InterPro"/>
</dbReference>
<dbReference type="AlphaFoldDB" id="A0A7S0WSD6"/>
<name>A0A7S0WSD6_9CHLO</name>
<evidence type="ECO:0008006" key="6">
    <source>
        <dbReference type="Google" id="ProtNLM"/>
    </source>
</evidence>
<organism evidence="5">
    <name type="scientific">Pyramimonas obovata</name>
    <dbReference type="NCBI Taxonomy" id="1411642"/>
    <lineage>
        <taxon>Eukaryota</taxon>
        <taxon>Viridiplantae</taxon>
        <taxon>Chlorophyta</taxon>
        <taxon>Pyramimonadophyceae</taxon>
        <taxon>Pyramimonadales</taxon>
        <taxon>Pyramimonadaceae</taxon>
        <taxon>Pyramimonas</taxon>
        <taxon>Pyramimonas incertae sedis</taxon>
    </lineage>
</organism>
<evidence type="ECO:0000313" key="5">
    <source>
        <dbReference type="EMBL" id="CAD8681285.1"/>
    </source>
</evidence>
<keyword evidence="2" id="KW-0689">Ribosomal protein</keyword>
<dbReference type="NCBIfam" id="TIGR01030">
    <property type="entry name" value="rpmH_bact"/>
    <property type="match status" value="1"/>
</dbReference>
<dbReference type="GO" id="GO:0005840">
    <property type="term" value="C:ribosome"/>
    <property type="evidence" value="ECO:0007669"/>
    <property type="project" value="UniProtKB-KW"/>
</dbReference>
<gene>
    <name evidence="5" type="ORF">POBO1169_LOCUS15400</name>
</gene>
<comment type="similarity">
    <text evidence="1">Belongs to the bacterial ribosomal protein bL34 family.</text>
</comment>
<keyword evidence="3" id="KW-0687">Ribonucleoprotein</keyword>
<sequence>MATSLRSTTLRASVSAPQKVSIRTSKFAAAPVRPARQGDELKTEFLGSSPVASSLCAAFAGLAVTFNNARRAVALRTLKIECNKKKGMQGNLQGATNKARARTSGFRTRMETKNGRKVIQARRTKGRKNLCPASIKPYK</sequence>